<evidence type="ECO:0000313" key="2">
    <source>
        <dbReference type="EMBL" id="KAE9535715.1"/>
    </source>
</evidence>
<keyword evidence="1" id="KW-1133">Transmembrane helix</keyword>
<protein>
    <submittedName>
        <fullName evidence="2">Uncharacterized protein</fullName>
    </submittedName>
</protein>
<gene>
    <name evidence="2" type="ORF">AGLY_007616</name>
</gene>
<comment type="caution">
    <text evidence="2">The sequence shown here is derived from an EMBL/GenBank/DDBJ whole genome shotgun (WGS) entry which is preliminary data.</text>
</comment>
<sequence>MGHVPIVQSPTTQLAECVYRIDDESIIIVDVMRCDNGSESSIVSLQRADWLYDTKTHRMPCPLLLLFNNHYYCYSFNGVKILLYNIFPVCKNNDNNVRKKLFLLSIKAYTLQNPSSSNNNTNNSLLLLNRIPNTRWLVVLVPNITIHSFSTSYTIFFIIQTRKLTKLLNI</sequence>
<keyword evidence="3" id="KW-1185">Reference proteome</keyword>
<evidence type="ECO:0000256" key="1">
    <source>
        <dbReference type="SAM" id="Phobius"/>
    </source>
</evidence>
<dbReference type="Proteomes" id="UP000475862">
    <property type="component" value="Unassembled WGS sequence"/>
</dbReference>
<reference evidence="2 3" key="1">
    <citation type="submission" date="2019-08" db="EMBL/GenBank/DDBJ databases">
        <title>The genome of the soybean aphid Biotype 1, its phylome, world population structure and adaptation to the North American continent.</title>
        <authorList>
            <person name="Giordano R."/>
            <person name="Donthu R.K."/>
            <person name="Hernandez A.G."/>
            <person name="Wright C.L."/>
            <person name="Zimin A.V."/>
        </authorList>
    </citation>
    <scope>NUCLEOTIDE SEQUENCE [LARGE SCALE GENOMIC DNA]</scope>
    <source>
        <tissue evidence="2">Whole aphids</tissue>
    </source>
</reference>
<keyword evidence="1" id="KW-0472">Membrane</keyword>
<feature type="transmembrane region" description="Helical" evidence="1">
    <location>
        <begin position="136"/>
        <end position="159"/>
    </location>
</feature>
<proteinExistence type="predicted"/>
<organism evidence="2 3">
    <name type="scientific">Aphis glycines</name>
    <name type="common">Soybean aphid</name>
    <dbReference type="NCBI Taxonomy" id="307491"/>
    <lineage>
        <taxon>Eukaryota</taxon>
        <taxon>Metazoa</taxon>
        <taxon>Ecdysozoa</taxon>
        <taxon>Arthropoda</taxon>
        <taxon>Hexapoda</taxon>
        <taxon>Insecta</taxon>
        <taxon>Pterygota</taxon>
        <taxon>Neoptera</taxon>
        <taxon>Paraneoptera</taxon>
        <taxon>Hemiptera</taxon>
        <taxon>Sternorrhyncha</taxon>
        <taxon>Aphidomorpha</taxon>
        <taxon>Aphidoidea</taxon>
        <taxon>Aphididae</taxon>
        <taxon>Aphidini</taxon>
        <taxon>Aphis</taxon>
        <taxon>Aphis</taxon>
    </lineage>
</organism>
<evidence type="ECO:0000313" key="3">
    <source>
        <dbReference type="Proteomes" id="UP000475862"/>
    </source>
</evidence>
<dbReference type="EMBL" id="VYZN01000025">
    <property type="protein sequence ID" value="KAE9535715.1"/>
    <property type="molecule type" value="Genomic_DNA"/>
</dbReference>
<accession>A0A6G0TMH8</accession>
<name>A0A6G0TMH8_APHGL</name>
<keyword evidence="1" id="KW-0812">Transmembrane</keyword>
<dbReference type="AlphaFoldDB" id="A0A6G0TMH8"/>